<name>A0ABS9CMR9_9FIRM</name>
<gene>
    <name evidence="4" type="ORF">JQM67_03430</name>
</gene>
<evidence type="ECO:0000256" key="1">
    <source>
        <dbReference type="ARBA" id="ARBA00022801"/>
    </source>
</evidence>
<feature type="domain" description="MurNAc-LAA" evidence="3">
    <location>
        <begin position="110"/>
        <end position="223"/>
    </location>
</feature>
<feature type="signal peptide" evidence="2">
    <location>
        <begin position="1"/>
        <end position="23"/>
    </location>
</feature>
<dbReference type="EMBL" id="JAFBIT010000001">
    <property type="protein sequence ID" value="MCF2651646.1"/>
    <property type="molecule type" value="Genomic_DNA"/>
</dbReference>
<comment type="caution">
    <text evidence="4">The sequence shown here is derived from an EMBL/GenBank/DDBJ whole genome shotgun (WGS) entry which is preliminary data.</text>
</comment>
<dbReference type="Pfam" id="PF01520">
    <property type="entry name" value="Amidase_3"/>
    <property type="match status" value="1"/>
</dbReference>
<evidence type="ECO:0000313" key="5">
    <source>
        <dbReference type="Proteomes" id="UP001299220"/>
    </source>
</evidence>
<keyword evidence="1" id="KW-0378">Hydrolase</keyword>
<evidence type="ECO:0000256" key="2">
    <source>
        <dbReference type="SAM" id="SignalP"/>
    </source>
</evidence>
<dbReference type="Gene3D" id="3.40.630.40">
    <property type="entry name" value="Zn-dependent exopeptidases"/>
    <property type="match status" value="1"/>
</dbReference>
<dbReference type="InterPro" id="IPR002508">
    <property type="entry name" value="MurNAc-LAA_cat"/>
</dbReference>
<protein>
    <submittedName>
        <fullName evidence="4">N-acetylmuramoyl-L-alanine amidase</fullName>
    </submittedName>
</protein>
<dbReference type="SMART" id="SM00646">
    <property type="entry name" value="Ami_3"/>
    <property type="match status" value="1"/>
</dbReference>
<reference evidence="4 5" key="1">
    <citation type="submission" date="2020-12" db="EMBL/GenBank/DDBJ databases">
        <title>Whole genome sequences of gut porcine anaerobes.</title>
        <authorList>
            <person name="Kubasova T."/>
            <person name="Jahodarova E."/>
            <person name="Rychlik I."/>
        </authorList>
    </citation>
    <scope>NUCLEOTIDE SEQUENCE [LARGE SCALE GENOMIC DNA]</scope>
    <source>
        <strain evidence="4 5">An867</strain>
    </source>
</reference>
<sequence>MLTAFFFGVLVLFLCSILGAVHAVSTAAAETEVLPTVVLDAGHGGEDGGAVGANGVEEKAINLAIALCLQEKLMSNGYNVIMIRDTDMAVGNTALSTLAERKRSDIQYRAQVVNETENCILVSIHQNFFEQSQYSGAQMFYSANNSESAELAECIRRSVVSKIQPENKRENKQAESRIYILSHVDVPAVIVECGFISNPEEAELLSDTNYQQKMADAIAEGILSFCSAE</sequence>
<evidence type="ECO:0000313" key="4">
    <source>
        <dbReference type="EMBL" id="MCF2651646.1"/>
    </source>
</evidence>
<organism evidence="4 5">
    <name type="scientific">Anaeromassilibacillus senegalensis</name>
    <dbReference type="NCBI Taxonomy" id="1673717"/>
    <lineage>
        <taxon>Bacteria</taxon>
        <taxon>Bacillati</taxon>
        <taxon>Bacillota</taxon>
        <taxon>Clostridia</taxon>
        <taxon>Eubacteriales</taxon>
        <taxon>Acutalibacteraceae</taxon>
        <taxon>Anaeromassilibacillus</taxon>
    </lineage>
</organism>
<dbReference type="CDD" id="cd02696">
    <property type="entry name" value="MurNAc-LAA"/>
    <property type="match status" value="1"/>
</dbReference>
<keyword evidence="2" id="KW-0732">Signal</keyword>
<proteinExistence type="predicted"/>
<dbReference type="SUPFAM" id="SSF53187">
    <property type="entry name" value="Zn-dependent exopeptidases"/>
    <property type="match status" value="1"/>
</dbReference>
<evidence type="ECO:0000259" key="3">
    <source>
        <dbReference type="SMART" id="SM00646"/>
    </source>
</evidence>
<dbReference type="PANTHER" id="PTHR30404">
    <property type="entry name" value="N-ACETYLMURAMOYL-L-ALANINE AMIDASE"/>
    <property type="match status" value="1"/>
</dbReference>
<dbReference type="RefSeq" id="WP_235322657.1">
    <property type="nucleotide sequence ID" value="NZ_JAFBIT010000001.1"/>
</dbReference>
<dbReference type="Proteomes" id="UP001299220">
    <property type="component" value="Unassembled WGS sequence"/>
</dbReference>
<feature type="chain" id="PRO_5045877091" evidence="2">
    <location>
        <begin position="24"/>
        <end position="229"/>
    </location>
</feature>
<keyword evidence="5" id="KW-1185">Reference proteome</keyword>
<dbReference type="InterPro" id="IPR050695">
    <property type="entry name" value="N-acetylmuramoyl_amidase_3"/>
</dbReference>
<accession>A0ABS9CMR9</accession>
<dbReference type="PANTHER" id="PTHR30404:SF0">
    <property type="entry name" value="N-ACETYLMURAMOYL-L-ALANINE AMIDASE AMIC"/>
    <property type="match status" value="1"/>
</dbReference>